<comment type="similarity">
    <text evidence="1">Belongs to the UPF0312 family.</text>
</comment>
<feature type="domain" description="Lipid/polyisoprenoid-binding YceI-like" evidence="2">
    <location>
        <begin position="9"/>
        <end position="167"/>
    </location>
</feature>
<dbReference type="SMART" id="SM00867">
    <property type="entry name" value="YceI"/>
    <property type="match status" value="1"/>
</dbReference>
<dbReference type="AlphaFoldDB" id="A0A6M4X961"/>
<proteinExistence type="inferred from homology"/>
<dbReference type="Pfam" id="PF04264">
    <property type="entry name" value="YceI"/>
    <property type="match status" value="1"/>
</dbReference>
<dbReference type="RefSeq" id="WP_171400011.1">
    <property type="nucleotide sequence ID" value="NZ_CP049838.1"/>
</dbReference>
<reference evidence="3" key="1">
    <citation type="submission" date="2020-03" db="EMBL/GenBank/DDBJ databases">
        <title>Molecular networking-based the target discovery of potent antiproliferative macrolactams: 5/6/7/16 polycyclic ansamycins and glycosylated trienomycin from Streptomyces cacaoi subsp. asoensis.</title>
        <authorList>
            <person name="Liu L.-L."/>
        </authorList>
    </citation>
    <scope>NUCLEOTIDE SEQUENCE [LARGE SCALE GENOMIC DNA]</scope>
    <source>
        <strain evidence="3">H2S5</strain>
    </source>
</reference>
<dbReference type="SUPFAM" id="SSF101874">
    <property type="entry name" value="YceI-like"/>
    <property type="match status" value="1"/>
</dbReference>
<dbReference type="PANTHER" id="PTHR34406">
    <property type="entry name" value="PROTEIN YCEI"/>
    <property type="match status" value="1"/>
</dbReference>
<evidence type="ECO:0000259" key="2">
    <source>
        <dbReference type="SMART" id="SM00867"/>
    </source>
</evidence>
<dbReference type="InterPro" id="IPR007372">
    <property type="entry name" value="Lipid/polyisoprenoid-bd_YceI"/>
</dbReference>
<dbReference type="EMBL" id="CP049838">
    <property type="protein sequence ID" value="QJT04683.1"/>
    <property type="molecule type" value="Genomic_DNA"/>
</dbReference>
<evidence type="ECO:0000313" key="4">
    <source>
        <dbReference type="Proteomes" id="UP000502665"/>
    </source>
</evidence>
<organism evidence="3 4">
    <name type="scientific">Streptomyces asoensis</name>
    <dbReference type="NCBI Taxonomy" id="249586"/>
    <lineage>
        <taxon>Bacteria</taxon>
        <taxon>Bacillati</taxon>
        <taxon>Actinomycetota</taxon>
        <taxon>Actinomycetes</taxon>
        <taxon>Kitasatosporales</taxon>
        <taxon>Streptomycetaceae</taxon>
        <taxon>Streptomyces</taxon>
    </lineage>
</organism>
<evidence type="ECO:0000313" key="3">
    <source>
        <dbReference type="EMBL" id="QJT04683.1"/>
    </source>
</evidence>
<keyword evidence="4" id="KW-1185">Reference proteome</keyword>
<sequence length="171" mass="18027">MTVAVETGLWQLDAGASTVALKHKAMWGLVAAKGVFTTVSGGGEVAADGTVTGTLVLDAASIDTKNAKRDTHLRSADFFDVEKYPEITFAVHAAELGADRVVKVSGQLTVHGISRPQNFTARLSQVDADAVTLDATFTVDRNEFGITLNQLGMMGGLTAITTTLRFTRTVA</sequence>
<dbReference type="Gene3D" id="2.40.128.110">
    <property type="entry name" value="Lipid/polyisoprenoid-binding, YceI-like"/>
    <property type="match status" value="1"/>
</dbReference>
<dbReference type="Proteomes" id="UP000502665">
    <property type="component" value="Chromosome"/>
</dbReference>
<accession>A0A6M4X961</accession>
<gene>
    <name evidence="3" type="ORF">G9272_33915</name>
</gene>
<name>A0A6M4X961_9ACTN</name>
<protein>
    <submittedName>
        <fullName evidence="3">YceI family protein</fullName>
    </submittedName>
</protein>
<evidence type="ECO:0000256" key="1">
    <source>
        <dbReference type="ARBA" id="ARBA00008812"/>
    </source>
</evidence>
<dbReference type="PANTHER" id="PTHR34406:SF1">
    <property type="entry name" value="PROTEIN YCEI"/>
    <property type="match status" value="1"/>
</dbReference>
<dbReference type="InterPro" id="IPR036761">
    <property type="entry name" value="TTHA0802/YceI-like_sf"/>
</dbReference>